<comment type="caution">
    <text evidence="1">The sequence shown here is derived from an EMBL/GenBank/DDBJ whole genome shotgun (WGS) entry which is preliminary data.</text>
</comment>
<organism evidence="1 2">
    <name type="scientific">Aequorivita echinoideorum</name>
    <dbReference type="NCBI Taxonomy" id="1549647"/>
    <lineage>
        <taxon>Bacteria</taxon>
        <taxon>Pseudomonadati</taxon>
        <taxon>Bacteroidota</taxon>
        <taxon>Flavobacteriia</taxon>
        <taxon>Flavobacteriales</taxon>
        <taxon>Flavobacteriaceae</taxon>
        <taxon>Aequorivita</taxon>
    </lineage>
</organism>
<dbReference type="RefSeq" id="WP_214114298.1">
    <property type="nucleotide sequence ID" value="NZ_JAHCTB010000006.1"/>
</dbReference>
<reference evidence="1 2" key="1">
    <citation type="submission" date="2021-05" db="EMBL/GenBank/DDBJ databases">
        <title>Aequorivita echinoideorum JCM 30378 genome.</title>
        <authorList>
            <person name="Zhang H."/>
            <person name="Li C."/>
        </authorList>
    </citation>
    <scope>NUCLEOTIDE SEQUENCE [LARGE SCALE GENOMIC DNA]</scope>
    <source>
        <strain evidence="1 2">JCM30378</strain>
    </source>
</reference>
<dbReference type="Proteomes" id="UP001297092">
    <property type="component" value="Unassembled WGS sequence"/>
</dbReference>
<keyword evidence="2" id="KW-1185">Reference proteome</keyword>
<evidence type="ECO:0000313" key="1">
    <source>
        <dbReference type="EMBL" id="MBT0609026.1"/>
    </source>
</evidence>
<dbReference type="EMBL" id="JAHCTB010000006">
    <property type="protein sequence ID" value="MBT0609026.1"/>
    <property type="molecule type" value="Genomic_DNA"/>
</dbReference>
<protein>
    <submittedName>
        <fullName evidence="1">Uncharacterized protein</fullName>
    </submittedName>
</protein>
<evidence type="ECO:0000313" key="2">
    <source>
        <dbReference type="Proteomes" id="UP001297092"/>
    </source>
</evidence>
<proteinExistence type="predicted"/>
<gene>
    <name evidence="1" type="ORF">KIV10_12630</name>
</gene>
<name>A0ABS5S730_9FLAO</name>
<accession>A0ABS5S730</accession>
<sequence length="82" mass="8810">MSIRLGNSCLNCENLLTNKTCKIHGVKVDSNYTCDSFSMKAALKDDPNCVTCARYQGPTCANPQKAAPGMLCSHWAPQNASA</sequence>